<dbReference type="SUPFAM" id="SSF55486">
    <property type="entry name" value="Metalloproteases ('zincins'), catalytic domain"/>
    <property type="match status" value="1"/>
</dbReference>
<comment type="caution">
    <text evidence="8">The sequence shown here is derived from an EMBL/GenBank/DDBJ whole genome shotgun (WGS) entry which is preliminary data.</text>
</comment>
<keyword evidence="1 6" id="KW-0645">Protease</keyword>
<dbReference type="InterPro" id="IPR011976">
    <property type="entry name" value="Pept_M3B_oligopep-rel"/>
</dbReference>
<name>A0ABV1GC08_9FIRM</name>
<gene>
    <name evidence="8" type="ORF">WMO24_02725</name>
</gene>
<dbReference type="NCBIfam" id="TIGR02289">
    <property type="entry name" value="M3_not_pepF"/>
    <property type="match status" value="1"/>
</dbReference>
<evidence type="ECO:0000256" key="3">
    <source>
        <dbReference type="ARBA" id="ARBA00022801"/>
    </source>
</evidence>
<keyword evidence="9" id="KW-1185">Reference proteome</keyword>
<dbReference type="CDD" id="cd09606">
    <property type="entry name" value="M3B_PepF"/>
    <property type="match status" value="1"/>
</dbReference>
<sequence length="568" mass="65222">MKFSEMQYARPDLEQTLSALTWLREQIETADSAEAQLDLYASFDTLCRHVSTMATLAEIRHTVDTRDAFYEKEREFFDENSPVLADRQLDVYRALLASPFRKEMEEKLGSIVFDKMEIDVKSQTPEVLELMAEENRLTTAYQKLYASAQIPFDGKVLTVSQMAPYKMDPDRAVRKAAYEAEGAWFDSHRKELDELYDKLVKNRTRQARAMGYENFIPLGAIRMRRIGYTLEDMAAYRAGVKRDIVPVVARLKALQHARTGVQDPKFYDDGFCFAQGNPAPKGTPDEILAAGRKMYQELSPETAAFIQEMFASECFDVLSKPGKAPGGYCTYLPDYKQPFIFSNFNATADDVDVLTHEAGHAFAAWVAAKRELPAIVEEPGMESCEIHSMSMEFLTSDYHHLFFREDTDRYQLSHAEDAICFLPYGTMVDEFQHIVYANPDMSCDERNEVWARLEKEYRPWIDFDGLPFYGRGAGWQRQLHIYEVPFYYLDYCLAQTVALQFFTAFLKDKEDAWNRYLALVEKAGTESYPGLVAAAGFESPFREGTLRRLGGEVADWIEQQDRALQKNM</sequence>
<dbReference type="RefSeq" id="WP_349214762.1">
    <property type="nucleotide sequence ID" value="NZ_JBBMFA010000050.1"/>
</dbReference>
<dbReference type="EMBL" id="JBBMFA010000050">
    <property type="protein sequence ID" value="MEQ2519356.1"/>
    <property type="molecule type" value="Genomic_DNA"/>
</dbReference>
<evidence type="ECO:0000313" key="8">
    <source>
        <dbReference type="EMBL" id="MEQ2519356.1"/>
    </source>
</evidence>
<proteinExistence type="inferred from homology"/>
<evidence type="ECO:0000256" key="2">
    <source>
        <dbReference type="ARBA" id="ARBA00022723"/>
    </source>
</evidence>
<evidence type="ECO:0000313" key="9">
    <source>
        <dbReference type="Proteomes" id="UP001477672"/>
    </source>
</evidence>
<dbReference type="InterPro" id="IPR001567">
    <property type="entry name" value="Pept_M3A_M3B_dom"/>
</dbReference>
<dbReference type="EC" id="3.4.-.-" evidence="8"/>
<protein>
    <submittedName>
        <fullName evidence="8">M3 family oligoendopeptidase</fullName>
        <ecNumber evidence="8">3.4.-.-</ecNumber>
    </submittedName>
</protein>
<evidence type="ECO:0000256" key="5">
    <source>
        <dbReference type="ARBA" id="ARBA00023049"/>
    </source>
</evidence>
<comment type="similarity">
    <text evidence="6">Belongs to the peptidase M3 family.</text>
</comment>
<evidence type="ECO:0000256" key="6">
    <source>
        <dbReference type="RuleBase" id="RU003435"/>
    </source>
</evidence>
<evidence type="ECO:0000259" key="7">
    <source>
        <dbReference type="Pfam" id="PF01432"/>
    </source>
</evidence>
<accession>A0ABV1GC08</accession>
<dbReference type="Gene3D" id="1.10.1370.30">
    <property type="match status" value="1"/>
</dbReference>
<keyword evidence="5 6" id="KW-0482">Metalloprotease</keyword>
<feature type="domain" description="Peptidase M3A/M3B catalytic" evidence="7">
    <location>
        <begin position="310"/>
        <end position="549"/>
    </location>
</feature>
<evidence type="ECO:0000256" key="4">
    <source>
        <dbReference type="ARBA" id="ARBA00022833"/>
    </source>
</evidence>
<dbReference type="GO" id="GO:0016787">
    <property type="term" value="F:hydrolase activity"/>
    <property type="evidence" value="ECO:0007669"/>
    <property type="project" value="UniProtKB-KW"/>
</dbReference>
<keyword evidence="2 6" id="KW-0479">Metal-binding</keyword>
<evidence type="ECO:0000256" key="1">
    <source>
        <dbReference type="ARBA" id="ARBA00022670"/>
    </source>
</evidence>
<keyword evidence="3 6" id="KW-0378">Hydrolase</keyword>
<organism evidence="8 9">
    <name type="scientific">Ruthenibacterium intestinale</name>
    <dbReference type="NCBI Taxonomy" id="3133163"/>
    <lineage>
        <taxon>Bacteria</taxon>
        <taxon>Bacillati</taxon>
        <taxon>Bacillota</taxon>
        <taxon>Clostridia</taxon>
        <taxon>Eubacteriales</taxon>
        <taxon>Oscillospiraceae</taxon>
        <taxon>Ruthenibacterium</taxon>
    </lineage>
</organism>
<comment type="cofactor">
    <cofactor evidence="6">
        <name>Zn(2+)</name>
        <dbReference type="ChEBI" id="CHEBI:29105"/>
    </cofactor>
    <text evidence="6">Binds 1 zinc ion.</text>
</comment>
<dbReference type="Proteomes" id="UP001477672">
    <property type="component" value="Unassembled WGS sequence"/>
</dbReference>
<dbReference type="Pfam" id="PF01432">
    <property type="entry name" value="Peptidase_M3"/>
    <property type="match status" value="1"/>
</dbReference>
<reference evidence="8 9" key="1">
    <citation type="submission" date="2024-03" db="EMBL/GenBank/DDBJ databases">
        <title>Human intestinal bacterial collection.</title>
        <authorList>
            <person name="Pauvert C."/>
            <person name="Hitch T.C.A."/>
            <person name="Clavel T."/>
        </authorList>
    </citation>
    <scope>NUCLEOTIDE SEQUENCE [LARGE SCALE GENOMIC DNA]</scope>
    <source>
        <strain evidence="8 9">CLA-JM-H11</strain>
    </source>
</reference>
<keyword evidence="4 6" id="KW-0862">Zinc</keyword>